<evidence type="ECO:0000313" key="1">
    <source>
        <dbReference type="EMBL" id="GBR44663.1"/>
    </source>
</evidence>
<keyword evidence="2" id="KW-1185">Reference proteome</keyword>
<sequence>MGQVSIRLNGYTYGVGCRNGEESHLHDMAQQVESWVQRARSFGGAPSEAKTLVMAALLMADEIHDLRRDLQAAEKKAEKAAKPPVDVGAQARKERLLALAETAEHFIAQAEND</sequence>
<dbReference type="Pfam" id="PF05164">
    <property type="entry name" value="ZapA"/>
    <property type="match status" value="1"/>
</dbReference>
<accession>A0ABQ0QH66</accession>
<dbReference type="InterPro" id="IPR036192">
    <property type="entry name" value="Cell_div_ZapA-like_sf"/>
</dbReference>
<reference evidence="1" key="1">
    <citation type="submission" date="2013-04" db="EMBL/GenBank/DDBJ databases">
        <title>The genome sequencing project of 58 acetic acid bacteria.</title>
        <authorList>
            <person name="Okamoto-Kainuma A."/>
            <person name="Ishikawa M."/>
            <person name="Umino S."/>
            <person name="Koizumi Y."/>
            <person name="Shiwa Y."/>
            <person name="Yoshikawa H."/>
            <person name="Matsutani M."/>
            <person name="Matsushita K."/>
        </authorList>
    </citation>
    <scope>NUCLEOTIDE SEQUENCE</scope>
    <source>
        <strain evidence="1">NBRC 106556</strain>
    </source>
</reference>
<evidence type="ECO:0008006" key="3">
    <source>
        <dbReference type="Google" id="ProtNLM"/>
    </source>
</evidence>
<dbReference type="Proteomes" id="UP001062443">
    <property type="component" value="Unassembled WGS sequence"/>
</dbReference>
<dbReference type="RefSeq" id="WP_068169225.1">
    <property type="nucleotide sequence ID" value="NZ_BAQB01000005.1"/>
</dbReference>
<name>A0ABQ0QH66_9PROT</name>
<dbReference type="SUPFAM" id="SSF102829">
    <property type="entry name" value="Cell division protein ZapA-like"/>
    <property type="match status" value="1"/>
</dbReference>
<gene>
    <name evidence="1" type="ORF">AA106556_0497</name>
</gene>
<evidence type="ECO:0000313" key="2">
    <source>
        <dbReference type="Proteomes" id="UP001062443"/>
    </source>
</evidence>
<organism evidence="1 2">
    <name type="scientific">Neokomagataea tanensis NBRC 106556</name>
    <dbReference type="NCBI Taxonomy" id="1223519"/>
    <lineage>
        <taxon>Bacteria</taxon>
        <taxon>Pseudomonadati</taxon>
        <taxon>Pseudomonadota</taxon>
        <taxon>Alphaproteobacteria</taxon>
        <taxon>Acetobacterales</taxon>
        <taxon>Acetobacteraceae</taxon>
        <taxon>Neokomagataea</taxon>
    </lineage>
</organism>
<proteinExistence type="predicted"/>
<dbReference type="EMBL" id="BAQB01000005">
    <property type="protein sequence ID" value="GBR44663.1"/>
    <property type="molecule type" value="Genomic_DNA"/>
</dbReference>
<protein>
    <recommendedName>
        <fullName evidence="3">Cell division protein ZapA</fullName>
    </recommendedName>
</protein>
<dbReference type="InterPro" id="IPR007838">
    <property type="entry name" value="Cell_div_ZapA-like"/>
</dbReference>
<comment type="caution">
    <text evidence="1">The sequence shown here is derived from an EMBL/GenBank/DDBJ whole genome shotgun (WGS) entry which is preliminary data.</text>
</comment>